<comment type="caution">
    <text evidence="8">The sequence shown here is derived from an EMBL/GenBank/DDBJ whole genome shotgun (WGS) entry which is preliminary data.</text>
</comment>
<keyword evidence="9" id="KW-1185">Reference proteome</keyword>
<dbReference type="InterPro" id="IPR013057">
    <property type="entry name" value="AA_transpt_TM"/>
</dbReference>
<feature type="domain" description="Amino acid transporter transmembrane" evidence="7">
    <location>
        <begin position="22"/>
        <end position="82"/>
    </location>
</feature>
<reference evidence="8 9" key="1">
    <citation type="submission" date="2024-10" db="EMBL/GenBank/DDBJ databases">
        <title>Updated reference genomes for cyclostephanoid diatoms.</title>
        <authorList>
            <person name="Roberts W.R."/>
            <person name="Alverson A.J."/>
        </authorList>
    </citation>
    <scope>NUCLEOTIDE SEQUENCE [LARGE SCALE GENOMIC DNA]</scope>
    <source>
        <strain evidence="8 9">AJA228-03</strain>
    </source>
</reference>
<sequence length="564" mass="61319">MLSRQDDDNGTVNNDGNENKRQGTISSARYNLLSSMVGGGCLSLPLAFHQTGNLLVAPILLIATSVLAQRSILFLVKAGAYSNSSGELGAGNCDDARLTVASRRSDILNNRRGVATYENVARQAFGRRAREFSMALVCACCFFATVGYAVLLRDMLEPIVDSIVKPAGGVGGGPTLARNSAMLIVVLCISPLTTWKNITALKVVGAASMASVFTVGLCVAYRSIECQSGVLGNDGNMRAFPLSMKHLLDAIPLFISSFVCHFNVLPIHNELMCPTSDRVTQWVRTSIWPATLFYYVIGFTGSLFVKCTASGSVQGNILLDFNEDDPLLLLGRLCLAVTITLAFPMLIIPPRDILIRSLAQTRLGRRYLQPDSSNQHALLQCSSLDATADIPRDIAVEFEPLEFSRAADMEEPLMMLENRSTAGIMQDDLAEQSCSYEYFDSASVSSRQVRVDGGGVENTTARKIMAFAVFWSAAGLACSVQSIDVVWDLVGSSFSIMLAFLIPCGAYLKLARRNGFDDHRDGGPGFREWMASRADAWMMILVFVPLMVISTINACYNSFLSKRD</sequence>
<comment type="subcellular location">
    <subcellularLocation>
        <location evidence="1">Membrane</location>
        <topology evidence="1">Multi-pass membrane protein</topology>
    </subcellularLocation>
</comment>
<feature type="domain" description="Amino acid transporter transmembrane" evidence="7">
    <location>
        <begin position="106"/>
        <end position="515"/>
    </location>
</feature>
<evidence type="ECO:0000256" key="6">
    <source>
        <dbReference type="SAM" id="Phobius"/>
    </source>
</evidence>
<feature type="transmembrane region" description="Helical" evidence="6">
    <location>
        <begin position="489"/>
        <end position="510"/>
    </location>
</feature>
<evidence type="ECO:0000259" key="7">
    <source>
        <dbReference type="Pfam" id="PF01490"/>
    </source>
</evidence>
<keyword evidence="2 6" id="KW-0812">Transmembrane</keyword>
<evidence type="ECO:0000313" key="8">
    <source>
        <dbReference type="EMBL" id="KAL3807539.1"/>
    </source>
</evidence>
<feature type="transmembrane region" description="Helical" evidence="6">
    <location>
        <begin position="536"/>
        <end position="559"/>
    </location>
</feature>
<dbReference type="GO" id="GO:0016020">
    <property type="term" value="C:membrane"/>
    <property type="evidence" value="ECO:0007669"/>
    <property type="project" value="UniProtKB-SubCell"/>
</dbReference>
<feature type="transmembrane region" description="Helical" evidence="6">
    <location>
        <begin position="326"/>
        <end position="348"/>
    </location>
</feature>
<feature type="transmembrane region" description="Helical" evidence="6">
    <location>
        <begin position="286"/>
        <end position="306"/>
    </location>
</feature>
<dbReference type="Pfam" id="PF01490">
    <property type="entry name" value="Aa_trans"/>
    <property type="match status" value="2"/>
</dbReference>
<feature type="transmembrane region" description="Helical" evidence="6">
    <location>
        <begin position="244"/>
        <end position="265"/>
    </location>
</feature>
<name>A0ABD3R4X1_9STRA</name>
<dbReference type="AlphaFoldDB" id="A0ABD3R4X1"/>
<feature type="transmembrane region" description="Helical" evidence="6">
    <location>
        <begin position="171"/>
        <end position="192"/>
    </location>
</feature>
<evidence type="ECO:0000256" key="3">
    <source>
        <dbReference type="ARBA" id="ARBA00022989"/>
    </source>
</evidence>
<dbReference type="EMBL" id="JALLPB020000618">
    <property type="protein sequence ID" value="KAL3807539.1"/>
    <property type="molecule type" value="Genomic_DNA"/>
</dbReference>
<organism evidence="8 9">
    <name type="scientific">Cyclostephanos tholiformis</name>
    <dbReference type="NCBI Taxonomy" id="382380"/>
    <lineage>
        <taxon>Eukaryota</taxon>
        <taxon>Sar</taxon>
        <taxon>Stramenopiles</taxon>
        <taxon>Ochrophyta</taxon>
        <taxon>Bacillariophyta</taxon>
        <taxon>Coscinodiscophyceae</taxon>
        <taxon>Thalassiosirophycidae</taxon>
        <taxon>Stephanodiscales</taxon>
        <taxon>Stephanodiscaceae</taxon>
        <taxon>Cyclostephanos</taxon>
    </lineage>
</organism>
<feature type="transmembrane region" description="Helical" evidence="6">
    <location>
        <begin position="132"/>
        <end position="151"/>
    </location>
</feature>
<evidence type="ECO:0000256" key="2">
    <source>
        <dbReference type="ARBA" id="ARBA00022692"/>
    </source>
</evidence>
<feature type="region of interest" description="Disordered" evidence="5">
    <location>
        <begin position="1"/>
        <end position="23"/>
    </location>
</feature>
<evidence type="ECO:0000256" key="4">
    <source>
        <dbReference type="ARBA" id="ARBA00023136"/>
    </source>
</evidence>
<protein>
    <recommendedName>
        <fullName evidence="7">Amino acid transporter transmembrane domain-containing protein</fullName>
    </recommendedName>
</protein>
<dbReference type="PANTHER" id="PTHR22950:SF652">
    <property type="entry name" value="TRANSMEMBRANE AMINO ACID TRANSPORTER FAMILY PROTEIN"/>
    <property type="match status" value="1"/>
</dbReference>
<feature type="transmembrane region" description="Helical" evidence="6">
    <location>
        <begin position="204"/>
        <end position="224"/>
    </location>
</feature>
<evidence type="ECO:0000256" key="5">
    <source>
        <dbReference type="SAM" id="MobiDB-lite"/>
    </source>
</evidence>
<feature type="transmembrane region" description="Helical" evidence="6">
    <location>
        <begin position="54"/>
        <end position="76"/>
    </location>
</feature>
<evidence type="ECO:0000313" key="9">
    <source>
        <dbReference type="Proteomes" id="UP001530377"/>
    </source>
</evidence>
<gene>
    <name evidence="8" type="ORF">ACHAXA_002578</name>
</gene>
<dbReference type="PANTHER" id="PTHR22950">
    <property type="entry name" value="AMINO ACID TRANSPORTER"/>
    <property type="match status" value="1"/>
</dbReference>
<proteinExistence type="predicted"/>
<keyword evidence="4 6" id="KW-0472">Membrane</keyword>
<evidence type="ECO:0000256" key="1">
    <source>
        <dbReference type="ARBA" id="ARBA00004141"/>
    </source>
</evidence>
<accession>A0ABD3R4X1</accession>
<dbReference type="Proteomes" id="UP001530377">
    <property type="component" value="Unassembled WGS sequence"/>
</dbReference>
<keyword evidence="3 6" id="KW-1133">Transmembrane helix</keyword>